<reference evidence="7 9" key="2">
    <citation type="submission" date="2018-08" db="EMBL/GenBank/DDBJ databases">
        <title>Complete genome of the Arcobacter ellisii type strain LMG 26155.</title>
        <authorList>
            <person name="Miller W.G."/>
            <person name="Yee E."/>
            <person name="Bono J.L."/>
        </authorList>
    </citation>
    <scope>NUCLEOTIDE SEQUENCE [LARGE SCALE GENOMIC DNA]</scope>
    <source>
        <strain evidence="7 9">LMG 26155</strain>
    </source>
</reference>
<keyword evidence="5 6" id="KW-0472">Membrane</keyword>
<feature type="transmembrane region" description="Helical" evidence="6">
    <location>
        <begin position="392"/>
        <end position="412"/>
    </location>
</feature>
<evidence type="ECO:0000256" key="5">
    <source>
        <dbReference type="ARBA" id="ARBA00023136"/>
    </source>
</evidence>
<evidence type="ECO:0000313" key="7">
    <source>
        <dbReference type="EMBL" id="AXX95891.1"/>
    </source>
</evidence>
<feature type="transmembrane region" description="Helical" evidence="6">
    <location>
        <begin position="45"/>
        <end position="63"/>
    </location>
</feature>
<dbReference type="Pfam" id="PF01943">
    <property type="entry name" value="Polysacc_synt"/>
    <property type="match status" value="1"/>
</dbReference>
<accession>A0A347UAL3</accession>
<evidence type="ECO:0000256" key="1">
    <source>
        <dbReference type="ARBA" id="ARBA00004651"/>
    </source>
</evidence>
<keyword evidence="9" id="KW-1185">Reference proteome</keyword>
<evidence type="ECO:0000256" key="4">
    <source>
        <dbReference type="ARBA" id="ARBA00022989"/>
    </source>
</evidence>
<dbReference type="EMBL" id="CP032097">
    <property type="protein sequence ID" value="AXX95891.1"/>
    <property type="molecule type" value="Genomic_DNA"/>
</dbReference>
<feature type="transmembrane region" description="Helical" evidence="6">
    <location>
        <begin position="84"/>
        <end position="105"/>
    </location>
</feature>
<evidence type="ECO:0000256" key="3">
    <source>
        <dbReference type="ARBA" id="ARBA00022692"/>
    </source>
</evidence>
<dbReference type="PANTHER" id="PTHR30250:SF11">
    <property type="entry name" value="O-ANTIGEN TRANSPORTER-RELATED"/>
    <property type="match status" value="1"/>
</dbReference>
<dbReference type="AlphaFoldDB" id="A0A347UAL3"/>
<feature type="transmembrane region" description="Helical" evidence="6">
    <location>
        <begin position="220"/>
        <end position="243"/>
    </location>
</feature>
<feature type="transmembrane region" description="Helical" evidence="6">
    <location>
        <begin position="263"/>
        <end position="284"/>
    </location>
</feature>
<evidence type="ECO:0000256" key="2">
    <source>
        <dbReference type="ARBA" id="ARBA00022475"/>
    </source>
</evidence>
<feature type="transmembrane region" description="Helical" evidence="6">
    <location>
        <begin position="179"/>
        <end position="199"/>
    </location>
</feature>
<organism evidence="8 10">
    <name type="scientific">Arcobacter ellisii</name>
    <dbReference type="NCBI Taxonomy" id="913109"/>
    <lineage>
        <taxon>Bacteria</taxon>
        <taxon>Pseudomonadati</taxon>
        <taxon>Campylobacterota</taxon>
        <taxon>Epsilonproteobacteria</taxon>
        <taxon>Campylobacterales</taxon>
        <taxon>Arcobacteraceae</taxon>
        <taxon>Arcobacter</taxon>
    </lineage>
</organism>
<dbReference type="EMBL" id="NXIG01000010">
    <property type="protein sequence ID" value="RXI29749.1"/>
    <property type="molecule type" value="Genomic_DNA"/>
</dbReference>
<evidence type="ECO:0000313" key="10">
    <source>
        <dbReference type="Proteomes" id="UP000290588"/>
    </source>
</evidence>
<dbReference type="KEGG" id="aell:AELL_2265"/>
<comment type="subcellular location">
    <subcellularLocation>
        <location evidence="1">Cell membrane</location>
        <topology evidence="1">Multi-pass membrane protein</topology>
    </subcellularLocation>
</comment>
<evidence type="ECO:0000256" key="6">
    <source>
        <dbReference type="SAM" id="Phobius"/>
    </source>
</evidence>
<evidence type="ECO:0000313" key="9">
    <source>
        <dbReference type="Proteomes" id="UP000262582"/>
    </source>
</evidence>
<sequence>MFYFKENTMNISKEFLIVVIGQIVVLIGGFIFIKLLSIHLSVSEYGIYSLLISASTFFLLLPFSSFDQAVARDLNNHKNNLSRYYSNSICLYIIISIIQMIIILILFEIIKIDLFKEIYKLKWELLVFTFFTIIRNLLLTIENFRRNRNIVTMSKLYENIFKILTVILLYKYFNIDIKNILISINCFLGINILYILFINNSILKTNLIRFKNLYILNKKFIFFSTPLLIWTVFSWTTLNAPVWLIKNFYDLEWVGYFNMLNNIATIFPTQLIGILSAYFSPIYYQKELINNEYIIKSTNKNIKNLFILFTIGGFILFMFHDKIIILLTSEKYLEHSWLIVYLFIISAITNIGAFLSIEIFVYKKMKKLILPNIFTALITVFCGYYALNIFAINGLIFTMFLSSLVYTITVYVNVKKLRKGYECQN</sequence>
<feature type="transmembrane region" description="Helical" evidence="6">
    <location>
        <begin position="368"/>
        <end position="386"/>
    </location>
</feature>
<keyword evidence="2" id="KW-1003">Cell membrane</keyword>
<evidence type="ECO:0000313" key="8">
    <source>
        <dbReference type="EMBL" id="RXI29749.1"/>
    </source>
</evidence>
<dbReference type="Proteomes" id="UP000290588">
    <property type="component" value="Unassembled WGS sequence"/>
</dbReference>
<gene>
    <name evidence="7" type="ORF">AELL_2265</name>
    <name evidence="8" type="ORF">CP962_10305</name>
</gene>
<feature type="transmembrane region" description="Helical" evidence="6">
    <location>
        <begin position="305"/>
        <end position="327"/>
    </location>
</feature>
<dbReference type="InterPro" id="IPR050833">
    <property type="entry name" value="Poly_Biosynth_Transport"/>
</dbReference>
<dbReference type="InterPro" id="IPR002797">
    <property type="entry name" value="Polysacc_synth"/>
</dbReference>
<dbReference type="GO" id="GO:0005886">
    <property type="term" value="C:plasma membrane"/>
    <property type="evidence" value="ECO:0007669"/>
    <property type="project" value="UniProtKB-SubCell"/>
</dbReference>
<reference evidence="8 10" key="1">
    <citation type="submission" date="2017-09" db="EMBL/GenBank/DDBJ databases">
        <title>Genomics of the genus Arcobacter.</title>
        <authorList>
            <person name="Perez-Cataluna A."/>
            <person name="Figueras M.J."/>
            <person name="Salas-Masso N."/>
        </authorList>
    </citation>
    <scope>NUCLEOTIDE SEQUENCE [LARGE SCALE GENOMIC DNA]</scope>
    <source>
        <strain evidence="8 10">CECT 7837</strain>
    </source>
</reference>
<keyword evidence="3 6" id="KW-0812">Transmembrane</keyword>
<feature type="transmembrane region" description="Helical" evidence="6">
    <location>
        <begin position="15"/>
        <end position="33"/>
    </location>
</feature>
<keyword evidence="4 6" id="KW-1133">Transmembrane helix</keyword>
<feature type="transmembrane region" description="Helical" evidence="6">
    <location>
        <begin position="156"/>
        <end position="173"/>
    </location>
</feature>
<name>A0A347UAL3_9BACT</name>
<dbReference type="PANTHER" id="PTHR30250">
    <property type="entry name" value="PST FAMILY PREDICTED COLANIC ACID TRANSPORTER"/>
    <property type="match status" value="1"/>
</dbReference>
<proteinExistence type="predicted"/>
<dbReference type="Proteomes" id="UP000262582">
    <property type="component" value="Chromosome"/>
</dbReference>
<feature type="transmembrane region" description="Helical" evidence="6">
    <location>
        <begin position="125"/>
        <end position="144"/>
    </location>
</feature>
<feature type="transmembrane region" description="Helical" evidence="6">
    <location>
        <begin position="339"/>
        <end position="361"/>
    </location>
</feature>
<protein>
    <submittedName>
        <fullName evidence="7">Polysaccharide biosynthesis protein</fullName>
    </submittedName>
</protein>